<evidence type="ECO:0000256" key="2">
    <source>
        <dbReference type="SAM" id="SignalP"/>
    </source>
</evidence>
<evidence type="ECO:0000313" key="4">
    <source>
        <dbReference type="Proteomes" id="UP000627538"/>
    </source>
</evidence>
<proteinExistence type="predicted"/>
<feature type="chain" id="PRO_5034135364" description="PKD domain-containing protein" evidence="2">
    <location>
        <begin position="21"/>
        <end position="283"/>
    </location>
</feature>
<keyword evidence="4" id="KW-1185">Reference proteome</keyword>
<evidence type="ECO:0008006" key="5">
    <source>
        <dbReference type="Google" id="ProtNLM"/>
    </source>
</evidence>
<evidence type="ECO:0000256" key="1">
    <source>
        <dbReference type="SAM" id="MobiDB-lite"/>
    </source>
</evidence>
<keyword evidence="2" id="KW-0732">Signal</keyword>
<dbReference type="AlphaFoldDB" id="A0A8I0G946"/>
<organism evidence="3 4">
    <name type="scientific">Nanchangia anserum</name>
    <dbReference type="NCBI Taxonomy" id="2692125"/>
    <lineage>
        <taxon>Bacteria</taxon>
        <taxon>Bacillati</taxon>
        <taxon>Actinomycetota</taxon>
        <taxon>Actinomycetes</taxon>
        <taxon>Actinomycetales</taxon>
        <taxon>Actinomycetaceae</taxon>
        <taxon>Nanchangia</taxon>
    </lineage>
</organism>
<name>A0A8I0G946_9ACTO</name>
<dbReference type="EMBL" id="JACRUO010000001">
    <property type="protein sequence ID" value="MBD3689429.1"/>
    <property type="molecule type" value="Genomic_DNA"/>
</dbReference>
<dbReference type="Proteomes" id="UP000627538">
    <property type="component" value="Unassembled WGS sequence"/>
</dbReference>
<dbReference type="RefSeq" id="WP_191071476.1">
    <property type="nucleotide sequence ID" value="NZ_JACRUO010000001.1"/>
</dbReference>
<accession>A0A8I0G946</accession>
<evidence type="ECO:0000313" key="3">
    <source>
        <dbReference type="EMBL" id="MBD3689429.1"/>
    </source>
</evidence>
<feature type="region of interest" description="Disordered" evidence="1">
    <location>
        <begin position="46"/>
        <end position="69"/>
    </location>
</feature>
<reference evidence="3 4" key="1">
    <citation type="submission" date="2020-08" db="EMBL/GenBank/DDBJ databases">
        <title>Winkia gen. nov., sp. nov., isolated from faeces of the Anser albifrons in China.</title>
        <authorList>
            <person name="Liu Q."/>
        </authorList>
    </citation>
    <scope>NUCLEOTIDE SEQUENCE [LARGE SCALE GENOMIC DNA]</scope>
    <source>
        <strain evidence="3 4">C62</strain>
    </source>
</reference>
<gene>
    <name evidence="3" type="ORF">H8R10_04185</name>
</gene>
<comment type="caution">
    <text evidence="3">The sequence shown here is derived from an EMBL/GenBank/DDBJ whole genome shotgun (WGS) entry which is preliminary data.</text>
</comment>
<feature type="signal peptide" evidence="2">
    <location>
        <begin position="1"/>
        <end position="20"/>
    </location>
</feature>
<protein>
    <recommendedName>
        <fullName evidence="5">PKD domain-containing protein</fullName>
    </recommendedName>
</protein>
<sequence length="283" mass="30766">MASVLAASVCLIVPAPPTYAAVKGDDCGGIVSAGDTITVTRVERTRTRTGGSTGARPQRAVSPASVRGGQTRLARPRVYPGDKRFTSYTDRGPLAATPANLAMLLRDYHDPAPATPRPRRTAPARQSVQPELIETVRTYMATHRIDPAGLVMQPPQNDVLINEPVIVYTTRRHQDFVLTLGETTVPIHAQAVLYRYAWGDGETTTTTRQGAPYPKPTITHTYRRGEPTRITLTTTWKITAKDPVTGAWIELETPLTTTETSRTFALVSATTYLTNPTYAPPAS</sequence>